<sequence>MQKYHDELLQIVNSLALARELIWEQDVILSILRGLPSEYASLKQNIQTNIATVTLNTISAWLSLKNSSIFSLNRNFILVHPLVLQRRFTHRFMPPMEALFRHMGVAVDGPTVAEEQAATVVATAFGFSPAMLEAKGEG</sequence>
<reference evidence="1 2" key="1">
    <citation type="submission" date="2018-04" db="EMBL/GenBank/DDBJ databases">
        <authorList>
            <person name="Vogel A."/>
        </authorList>
    </citation>
    <scope>NUCLEOTIDE SEQUENCE [LARGE SCALE GENOMIC DNA]</scope>
</reference>
<keyword evidence="2" id="KW-1185">Reference proteome</keyword>
<name>A0A484MSX3_9ASTE</name>
<accession>A0A484MSX3</accession>
<dbReference type="AlphaFoldDB" id="A0A484MSX3"/>
<dbReference type="Pfam" id="PF14223">
    <property type="entry name" value="Retrotran_gag_2"/>
    <property type="match status" value="1"/>
</dbReference>
<dbReference type="OrthoDB" id="1912561at2759"/>
<gene>
    <name evidence="1" type="ORF">CCAM_LOCUS33696</name>
</gene>
<organism evidence="1 2">
    <name type="scientific">Cuscuta campestris</name>
    <dbReference type="NCBI Taxonomy" id="132261"/>
    <lineage>
        <taxon>Eukaryota</taxon>
        <taxon>Viridiplantae</taxon>
        <taxon>Streptophyta</taxon>
        <taxon>Embryophyta</taxon>
        <taxon>Tracheophyta</taxon>
        <taxon>Spermatophyta</taxon>
        <taxon>Magnoliopsida</taxon>
        <taxon>eudicotyledons</taxon>
        <taxon>Gunneridae</taxon>
        <taxon>Pentapetalae</taxon>
        <taxon>asterids</taxon>
        <taxon>lamiids</taxon>
        <taxon>Solanales</taxon>
        <taxon>Convolvulaceae</taxon>
        <taxon>Cuscuteae</taxon>
        <taxon>Cuscuta</taxon>
        <taxon>Cuscuta subgen. Grammica</taxon>
        <taxon>Cuscuta sect. Cleistogrammica</taxon>
    </lineage>
</organism>
<evidence type="ECO:0000313" key="2">
    <source>
        <dbReference type="Proteomes" id="UP000595140"/>
    </source>
</evidence>
<protein>
    <submittedName>
        <fullName evidence="1">Uncharacterized protein</fullName>
    </submittedName>
</protein>
<dbReference type="EMBL" id="OOIL02004480">
    <property type="protein sequence ID" value="VFQ91920.1"/>
    <property type="molecule type" value="Genomic_DNA"/>
</dbReference>
<dbReference type="Proteomes" id="UP000595140">
    <property type="component" value="Unassembled WGS sequence"/>
</dbReference>
<proteinExistence type="predicted"/>
<evidence type="ECO:0000313" key="1">
    <source>
        <dbReference type="EMBL" id="VFQ91920.1"/>
    </source>
</evidence>